<protein>
    <recommendedName>
        <fullName evidence="3">VanZ-like domain-containing protein</fullName>
    </recommendedName>
</protein>
<evidence type="ECO:0008006" key="3">
    <source>
        <dbReference type="Google" id="ProtNLM"/>
    </source>
</evidence>
<reference evidence="2" key="1">
    <citation type="submission" date="2019-06" db="EMBL/GenBank/DDBJ databases">
        <authorList>
            <person name="Murdoch R.W."/>
            <person name="Fathepure B."/>
        </authorList>
    </citation>
    <scope>NUCLEOTIDE SEQUENCE</scope>
</reference>
<dbReference type="AlphaFoldDB" id="A0A5B8RCG9"/>
<dbReference type="PANTHER" id="PTHR28008">
    <property type="entry name" value="DOMAIN PROTEIN, PUTATIVE (AFU_ORTHOLOGUE AFUA_3G10980)-RELATED"/>
    <property type="match status" value="1"/>
</dbReference>
<feature type="transmembrane region" description="Helical" evidence="1">
    <location>
        <begin position="16"/>
        <end position="37"/>
    </location>
</feature>
<feature type="transmembrane region" description="Helical" evidence="1">
    <location>
        <begin position="96"/>
        <end position="115"/>
    </location>
</feature>
<accession>A0A5B8RCG9</accession>
<proteinExistence type="predicted"/>
<sequence length="136" mass="14686">MQGSGFRTGRLRHPRLWRAGAFAVLALVVWLSLTPAPPSPPVGLSWDKAQHALAYAVLAWWFAQAWRRRVPTVALLLFVIGLVLEGLQGLGGERTMSLADAAANGVGVALGLVIVRTPLGRVFEGIETGAARWRRP</sequence>
<evidence type="ECO:0000313" key="2">
    <source>
        <dbReference type="EMBL" id="QEA05102.1"/>
    </source>
</evidence>
<dbReference type="PANTHER" id="PTHR28008:SF1">
    <property type="entry name" value="DOMAIN PROTEIN, PUTATIVE (AFU_ORTHOLOGUE AFUA_3G10980)-RELATED"/>
    <property type="match status" value="1"/>
</dbReference>
<gene>
    <name evidence="2" type="ORF">KBTEX_01421</name>
</gene>
<organism evidence="2">
    <name type="scientific">uncultured organism</name>
    <dbReference type="NCBI Taxonomy" id="155900"/>
    <lineage>
        <taxon>unclassified sequences</taxon>
        <taxon>environmental samples</taxon>
    </lineage>
</organism>
<keyword evidence="1" id="KW-0472">Membrane</keyword>
<feature type="transmembrane region" description="Helical" evidence="1">
    <location>
        <begin position="73"/>
        <end position="90"/>
    </location>
</feature>
<evidence type="ECO:0000256" key="1">
    <source>
        <dbReference type="SAM" id="Phobius"/>
    </source>
</evidence>
<dbReference type="EMBL" id="MN079095">
    <property type="protein sequence ID" value="QEA05102.1"/>
    <property type="molecule type" value="Genomic_DNA"/>
</dbReference>
<name>A0A5B8RCG9_9ZZZZ</name>
<keyword evidence="1" id="KW-0812">Transmembrane</keyword>
<keyword evidence="1" id="KW-1133">Transmembrane helix</keyword>
<feature type="transmembrane region" description="Helical" evidence="1">
    <location>
        <begin position="49"/>
        <end position="66"/>
    </location>
</feature>